<dbReference type="SUPFAM" id="SSF103473">
    <property type="entry name" value="MFS general substrate transporter"/>
    <property type="match status" value="1"/>
</dbReference>
<evidence type="ECO:0000313" key="3">
    <source>
        <dbReference type="Proteomes" id="UP001243009"/>
    </source>
</evidence>
<dbReference type="PANTHER" id="PTHR23537">
    <property type="match status" value="1"/>
</dbReference>
<sequence length="151" mass="14483">MAAGPSVAAWTRLGARTGIARAFAAACLVEAAGVAASVLWPTATGALVAAALLGGTFMGITALGLAGGRGLAGGDPRRAFALLTASFGLGQIAGPVLAGVLHDLTGSFVLASLLPAGALVVAAAVAAGVPMTAETLEARHAIGRRGGGIRC</sequence>
<dbReference type="EMBL" id="JAUTWS010000063">
    <property type="protein sequence ID" value="MDO9712924.1"/>
    <property type="molecule type" value="Genomic_DNA"/>
</dbReference>
<dbReference type="InterPro" id="IPR010645">
    <property type="entry name" value="MFS_4"/>
</dbReference>
<feature type="transmembrane region" description="Helical" evidence="1">
    <location>
        <begin position="22"/>
        <end position="40"/>
    </location>
</feature>
<dbReference type="Pfam" id="PF06779">
    <property type="entry name" value="MFS_4"/>
    <property type="match status" value="1"/>
</dbReference>
<name>A0ABT9E9T1_9PROT</name>
<keyword evidence="3" id="KW-1185">Reference proteome</keyword>
<organism evidence="2 3">
    <name type="scientific">Paracraurococcus lichenis</name>
    <dbReference type="NCBI Taxonomy" id="3064888"/>
    <lineage>
        <taxon>Bacteria</taxon>
        <taxon>Pseudomonadati</taxon>
        <taxon>Pseudomonadota</taxon>
        <taxon>Alphaproteobacteria</taxon>
        <taxon>Acetobacterales</taxon>
        <taxon>Roseomonadaceae</taxon>
        <taxon>Paracraurococcus</taxon>
    </lineage>
</organism>
<gene>
    <name evidence="2" type="ORF">Q7A36_31640</name>
</gene>
<dbReference type="Proteomes" id="UP001243009">
    <property type="component" value="Unassembled WGS sequence"/>
</dbReference>
<keyword evidence="1" id="KW-0812">Transmembrane</keyword>
<feature type="transmembrane region" description="Helical" evidence="1">
    <location>
        <begin position="79"/>
        <end position="101"/>
    </location>
</feature>
<dbReference type="PANTHER" id="PTHR23537:SF1">
    <property type="entry name" value="SUGAR TRANSPORTER"/>
    <property type="match status" value="1"/>
</dbReference>
<keyword evidence="1" id="KW-1133">Transmembrane helix</keyword>
<feature type="transmembrane region" description="Helical" evidence="1">
    <location>
        <begin position="46"/>
        <end position="67"/>
    </location>
</feature>
<comment type="caution">
    <text evidence="2">The sequence shown here is derived from an EMBL/GenBank/DDBJ whole genome shotgun (WGS) entry which is preliminary data.</text>
</comment>
<feature type="transmembrane region" description="Helical" evidence="1">
    <location>
        <begin position="107"/>
        <end position="129"/>
    </location>
</feature>
<dbReference type="InterPro" id="IPR036259">
    <property type="entry name" value="MFS_trans_sf"/>
</dbReference>
<proteinExistence type="predicted"/>
<evidence type="ECO:0000256" key="1">
    <source>
        <dbReference type="SAM" id="Phobius"/>
    </source>
</evidence>
<accession>A0ABT9E9T1</accession>
<reference evidence="2 3" key="1">
    <citation type="submission" date="2023-08" db="EMBL/GenBank/DDBJ databases">
        <title>The draft genome sequence of Paracraurococcus sp. LOR1-02.</title>
        <authorList>
            <person name="Kingkaew E."/>
            <person name="Tanasupawat S."/>
        </authorList>
    </citation>
    <scope>NUCLEOTIDE SEQUENCE [LARGE SCALE GENOMIC DNA]</scope>
    <source>
        <strain evidence="2 3">LOR1-02</strain>
    </source>
</reference>
<protein>
    <submittedName>
        <fullName evidence="2">YbfB/YjiJ family MFS transporter</fullName>
    </submittedName>
</protein>
<evidence type="ECO:0000313" key="2">
    <source>
        <dbReference type="EMBL" id="MDO9712924.1"/>
    </source>
</evidence>
<keyword evidence="1" id="KW-0472">Membrane</keyword>